<dbReference type="GO" id="GO:0003824">
    <property type="term" value="F:catalytic activity"/>
    <property type="evidence" value="ECO:0007669"/>
    <property type="project" value="InterPro"/>
</dbReference>
<comment type="similarity">
    <text evidence="2">Belongs to the amidase family.</text>
</comment>
<evidence type="ECO:0000313" key="6">
    <source>
        <dbReference type="Proteomes" id="UP000198793"/>
    </source>
</evidence>
<comment type="function">
    <text evidence="1">Hydrolyzes indole-3-acetamide (IAM) into indole-3-acetic acid (IAA).</text>
</comment>
<evidence type="ECO:0000313" key="5">
    <source>
        <dbReference type="EMBL" id="SDN94524.1"/>
    </source>
</evidence>
<dbReference type="EMBL" id="FNIT01000002">
    <property type="protein sequence ID" value="SDN94524.1"/>
    <property type="molecule type" value="Genomic_DNA"/>
</dbReference>
<dbReference type="PANTHER" id="PTHR11895">
    <property type="entry name" value="TRANSAMIDASE"/>
    <property type="match status" value="1"/>
</dbReference>
<dbReference type="AlphaFoldDB" id="A0A1H0FIU3"/>
<keyword evidence="6" id="KW-1185">Reference proteome</keyword>
<evidence type="ECO:0000256" key="1">
    <source>
        <dbReference type="ARBA" id="ARBA00003871"/>
    </source>
</evidence>
<organism evidence="5 6">
    <name type="scientific">Aureimonas jatrophae</name>
    <dbReference type="NCBI Taxonomy" id="1166073"/>
    <lineage>
        <taxon>Bacteria</taxon>
        <taxon>Pseudomonadati</taxon>
        <taxon>Pseudomonadota</taxon>
        <taxon>Alphaproteobacteria</taxon>
        <taxon>Hyphomicrobiales</taxon>
        <taxon>Aurantimonadaceae</taxon>
        <taxon>Aureimonas</taxon>
    </lineage>
</organism>
<accession>A0A1H0FIU3</accession>
<evidence type="ECO:0000259" key="4">
    <source>
        <dbReference type="Pfam" id="PF01425"/>
    </source>
</evidence>
<dbReference type="Gene3D" id="3.90.1300.10">
    <property type="entry name" value="Amidase signature (AS) domain"/>
    <property type="match status" value="1"/>
</dbReference>
<name>A0A1H0FIU3_9HYPH</name>
<protein>
    <recommendedName>
        <fullName evidence="3">Indoleacetamide hydrolase</fullName>
    </recommendedName>
</protein>
<dbReference type="STRING" id="1166073.SAMN05192530_102536"/>
<dbReference type="InterPro" id="IPR020556">
    <property type="entry name" value="Amidase_CS"/>
</dbReference>
<dbReference type="Proteomes" id="UP000198793">
    <property type="component" value="Unassembled WGS sequence"/>
</dbReference>
<sequence length="475" mass="48521">MPLSADESLAGGDATALGSAVREGRISAVEAMEAALDAAARLADFGAITLLDEAAGRAAAQRLDRLRAEDPSALDAMPFAGVPFLVKDLGSPFAGIPVHAGSRALAARLAASAEDSDFAARLRGTGLVPFGRTTVPEFGLSLSSEPQAFPPARNPLDPRLTAGGSSGGAAAAVALGIVPIAHATDAGGSIRVPAACCGLVGLKPSRGATPEGPDFANHLAGLASELVVARSVRDLRTALQAAGGRALGPMPDVAFADATPRMRIALVQTPGVAPERAAAVDAAARHLLAAGHAVETLEPTTLDEASREAGTVFDRIVCASLAGLFEALAIREDEVEPLSAAAAERGRRIGGAQVLRAIEAGARIARRMALLFERFDALLLPMLASAPPPLGAFPTDDADVDAQWRRMTRFAPGAVLANVAGLPAATVPFGTDGDGLPLPVQIMGPNGSDLRLLDLADALARERPFAHRFPLASLR</sequence>
<dbReference type="OrthoDB" id="9811471at2"/>
<dbReference type="InterPro" id="IPR000120">
    <property type="entry name" value="Amidase"/>
</dbReference>
<evidence type="ECO:0000256" key="3">
    <source>
        <dbReference type="ARBA" id="ARBA00021874"/>
    </source>
</evidence>
<dbReference type="InterPro" id="IPR023631">
    <property type="entry name" value="Amidase_dom"/>
</dbReference>
<dbReference type="RefSeq" id="WP_090670982.1">
    <property type="nucleotide sequence ID" value="NZ_FNIT01000002.1"/>
</dbReference>
<dbReference type="SUPFAM" id="SSF75304">
    <property type="entry name" value="Amidase signature (AS) enzymes"/>
    <property type="match status" value="1"/>
</dbReference>
<feature type="domain" description="Amidase" evidence="4">
    <location>
        <begin position="31"/>
        <end position="453"/>
    </location>
</feature>
<dbReference type="Pfam" id="PF01425">
    <property type="entry name" value="Amidase"/>
    <property type="match status" value="1"/>
</dbReference>
<reference evidence="5 6" key="1">
    <citation type="submission" date="2016-10" db="EMBL/GenBank/DDBJ databases">
        <authorList>
            <person name="de Groot N.N."/>
        </authorList>
    </citation>
    <scope>NUCLEOTIDE SEQUENCE [LARGE SCALE GENOMIC DNA]</scope>
    <source>
        <strain evidence="6">L7-484,KACC 16230,DSM 25025</strain>
    </source>
</reference>
<proteinExistence type="inferred from homology"/>
<gene>
    <name evidence="5" type="ORF">SAMN05192530_102536</name>
</gene>
<dbReference type="PANTHER" id="PTHR11895:SF7">
    <property type="entry name" value="GLUTAMYL-TRNA(GLN) AMIDOTRANSFERASE SUBUNIT A, MITOCHONDRIAL"/>
    <property type="match status" value="1"/>
</dbReference>
<dbReference type="InterPro" id="IPR036928">
    <property type="entry name" value="AS_sf"/>
</dbReference>
<dbReference type="PROSITE" id="PS00571">
    <property type="entry name" value="AMIDASES"/>
    <property type="match status" value="1"/>
</dbReference>
<evidence type="ECO:0000256" key="2">
    <source>
        <dbReference type="ARBA" id="ARBA00009199"/>
    </source>
</evidence>